<reference evidence="3 4" key="1">
    <citation type="submission" date="2018-03" db="EMBL/GenBank/DDBJ databases">
        <title>Bioinformatic expansion and discovery of thiopeptide antibiotics.</title>
        <authorList>
            <person name="Schwalen C.J."/>
            <person name="Hudson G.A."/>
            <person name="Mitchell D.A."/>
        </authorList>
    </citation>
    <scope>NUCLEOTIDE SEQUENCE [LARGE SCALE GENOMIC DNA]</scope>
    <source>
        <strain evidence="3 4">ATCC 21389</strain>
    </source>
</reference>
<feature type="region of interest" description="Disordered" evidence="1">
    <location>
        <begin position="162"/>
        <end position="195"/>
    </location>
</feature>
<dbReference type="Proteomes" id="UP000248039">
    <property type="component" value="Unassembled WGS sequence"/>
</dbReference>
<evidence type="ECO:0000256" key="1">
    <source>
        <dbReference type="SAM" id="MobiDB-lite"/>
    </source>
</evidence>
<dbReference type="EMBL" id="PYBW01000030">
    <property type="protein sequence ID" value="PYC82708.1"/>
    <property type="molecule type" value="Genomic_DNA"/>
</dbReference>
<feature type="chain" id="PRO_5015885830" evidence="2">
    <location>
        <begin position="29"/>
        <end position="195"/>
    </location>
</feature>
<sequence length="195" mass="20981">MKRHGLPHPLALLLALLLALTAASGCQATRPRSEATVMSPTEARARLTALLDDTLTAVTPPLGFRDSWPDVTENDTPRGTANVSLDRFVTTRVDPTKYGALLGLVERHWKARGYTIESVNPDTAMPAIFARTPDRSAIHLTIGYPGNITFTANVSPIDAPDLTKGNPFGPRPAEPSAPNGNLALLPTIDDPFWSH</sequence>
<accession>A0A2V4NRW8</accession>
<keyword evidence="2" id="KW-0732">Signal</keyword>
<evidence type="ECO:0000256" key="2">
    <source>
        <dbReference type="SAM" id="SignalP"/>
    </source>
</evidence>
<comment type="caution">
    <text evidence="3">The sequence shown here is derived from an EMBL/GenBank/DDBJ whole genome shotgun (WGS) entry which is preliminary data.</text>
</comment>
<proteinExistence type="predicted"/>
<evidence type="ECO:0000313" key="4">
    <source>
        <dbReference type="Proteomes" id="UP000248039"/>
    </source>
</evidence>
<keyword evidence="4" id="KW-1185">Reference proteome</keyword>
<evidence type="ECO:0000313" key="3">
    <source>
        <dbReference type="EMBL" id="PYC82708.1"/>
    </source>
</evidence>
<dbReference type="AlphaFoldDB" id="A0A2V4NRW8"/>
<dbReference type="PROSITE" id="PS51257">
    <property type="entry name" value="PROKAR_LIPOPROTEIN"/>
    <property type="match status" value="1"/>
</dbReference>
<gene>
    <name evidence="3" type="ORF">C7C46_10160</name>
</gene>
<organism evidence="3 4">
    <name type="scientific">Streptomyces tateyamensis</name>
    <dbReference type="NCBI Taxonomy" id="565073"/>
    <lineage>
        <taxon>Bacteria</taxon>
        <taxon>Bacillati</taxon>
        <taxon>Actinomycetota</taxon>
        <taxon>Actinomycetes</taxon>
        <taxon>Kitasatosporales</taxon>
        <taxon>Streptomycetaceae</taxon>
        <taxon>Streptomyces</taxon>
    </lineage>
</organism>
<protein>
    <submittedName>
        <fullName evidence="3">Uncharacterized protein</fullName>
    </submittedName>
</protein>
<name>A0A2V4NRW8_9ACTN</name>
<feature type="signal peptide" evidence="2">
    <location>
        <begin position="1"/>
        <end position="28"/>
    </location>
</feature>